<dbReference type="InterPro" id="IPR050707">
    <property type="entry name" value="HTH_MetabolicPath_Reg"/>
</dbReference>
<keyword evidence="4" id="KW-0804">Transcription</keyword>
<evidence type="ECO:0000313" key="10">
    <source>
        <dbReference type="EMBL" id="TCK24478.1"/>
    </source>
</evidence>
<comment type="function">
    <text evidence="5">May be an activator protein for the gylABX operon.</text>
</comment>
<dbReference type="SUPFAM" id="SSF46785">
    <property type="entry name" value="Winged helix' DNA-binding domain"/>
    <property type="match status" value="1"/>
</dbReference>
<evidence type="ECO:0000256" key="6">
    <source>
        <dbReference type="ARBA" id="ARBA00070406"/>
    </source>
</evidence>
<keyword evidence="7" id="KW-0732">Signal</keyword>
<dbReference type="FunFam" id="1.10.10.10:FF:000056">
    <property type="entry name" value="IclR family transcriptional regulator"/>
    <property type="match status" value="1"/>
</dbReference>
<evidence type="ECO:0000256" key="4">
    <source>
        <dbReference type="ARBA" id="ARBA00023163"/>
    </source>
</evidence>
<dbReference type="EMBL" id="SMFZ01000001">
    <property type="protein sequence ID" value="TCK24478.1"/>
    <property type="molecule type" value="Genomic_DNA"/>
</dbReference>
<dbReference type="GO" id="GO:0045892">
    <property type="term" value="P:negative regulation of DNA-templated transcription"/>
    <property type="evidence" value="ECO:0007669"/>
    <property type="project" value="TreeGrafter"/>
</dbReference>
<dbReference type="Proteomes" id="UP000295560">
    <property type="component" value="Unassembled WGS sequence"/>
</dbReference>
<proteinExistence type="predicted"/>
<dbReference type="Gene3D" id="1.10.10.10">
    <property type="entry name" value="Winged helix-like DNA-binding domain superfamily/Winged helix DNA-binding domain"/>
    <property type="match status" value="1"/>
</dbReference>
<evidence type="ECO:0000259" key="8">
    <source>
        <dbReference type="PROSITE" id="PS51077"/>
    </source>
</evidence>
<organism evidence="10 11">
    <name type="scientific">Pseudonocardia endophytica</name>
    <dbReference type="NCBI Taxonomy" id="401976"/>
    <lineage>
        <taxon>Bacteria</taxon>
        <taxon>Bacillati</taxon>
        <taxon>Actinomycetota</taxon>
        <taxon>Actinomycetes</taxon>
        <taxon>Pseudonocardiales</taxon>
        <taxon>Pseudonocardiaceae</taxon>
        <taxon>Pseudonocardia</taxon>
    </lineage>
</organism>
<dbReference type="SUPFAM" id="SSF55781">
    <property type="entry name" value="GAF domain-like"/>
    <property type="match status" value="1"/>
</dbReference>
<dbReference type="Gene3D" id="3.30.450.40">
    <property type="match status" value="1"/>
</dbReference>
<dbReference type="InterPro" id="IPR005471">
    <property type="entry name" value="Tscrpt_reg_IclR_N"/>
</dbReference>
<dbReference type="GO" id="GO:0006071">
    <property type="term" value="P:glycerol metabolic process"/>
    <property type="evidence" value="ECO:0007669"/>
    <property type="project" value="UniProtKB-KW"/>
</dbReference>
<evidence type="ECO:0000256" key="7">
    <source>
        <dbReference type="SAM" id="SignalP"/>
    </source>
</evidence>
<dbReference type="InterPro" id="IPR036390">
    <property type="entry name" value="WH_DNA-bd_sf"/>
</dbReference>
<dbReference type="RefSeq" id="WP_279389587.1">
    <property type="nucleotide sequence ID" value="NZ_SMFZ01000001.1"/>
</dbReference>
<dbReference type="InterPro" id="IPR036388">
    <property type="entry name" value="WH-like_DNA-bd_sf"/>
</dbReference>
<feature type="chain" id="PRO_5020834586" description="Glycerol operon regulatory protein" evidence="7">
    <location>
        <begin position="26"/>
        <end position="256"/>
    </location>
</feature>
<feature type="domain" description="HTH iclR-type" evidence="8">
    <location>
        <begin position="3"/>
        <end position="65"/>
    </location>
</feature>
<keyword evidence="2" id="KW-0805">Transcription regulation</keyword>
<dbReference type="InterPro" id="IPR029016">
    <property type="entry name" value="GAF-like_dom_sf"/>
</dbReference>
<evidence type="ECO:0000256" key="3">
    <source>
        <dbReference type="ARBA" id="ARBA00023125"/>
    </source>
</evidence>
<dbReference type="PANTHER" id="PTHR30136:SF35">
    <property type="entry name" value="HTH-TYPE TRANSCRIPTIONAL REGULATOR RV1719"/>
    <property type="match status" value="1"/>
</dbReference>
<dbReference type="PROSITE" id="PS51077">
    <property type="entry name" value="HTH_ICLR"/>
    <property type="match status" value="1"/>
</dbReference>
<dbReference type="Pfam" id="PF09339">
    <property type="entry name" value="HTH_IclR"/>
    <property type="match status" value="1"/>
</dbReference>
<evidence type="ECO:0000256" key="5">
    <source>
        <dbReference type="ARBA" id="ARBA00058938"/>
    </source>
</evidence>
<accession>A0A4R1HQS1</accession>
<protein>
    <recommendedName>
        <fullName evidence="6">Glycerol operon regulatory protein</fullName>
    </recommendedName>
</protein>
<dbReference type="PROSITE" id="PS51078">
    <property type="entry name" value="ICLR_ED"/>
    <property type="match status" value="1"/>
</dbReference>
<evidence type="ECO:0000256" key="1">
    <source>
        <dbReference type="ARBA" id="ARBA00022798"/>
    </source>
</evidence>
<reference evidence="10 11" key="1">
    <citation type="submission" date="2019-03" db="EMBL/GenBank/DDBJ databases">
        <title>Sequencing the genomes of 1000 actinobacteria strains.</title>
        <authorList>
            <person name="Klenk H.-P."/>
        </authorList>
    </citation>
    <scope>NUCLEOTIDE SEQUENCE [LARGE SCALE GENOMIC DNA]</scope>
    <source>
        <strain evidence="10 11">DSM 44969</strain>
    </source>
</reference>
<dbReference type="Pfam" id="PF01614">
    <property type="entry name" value="IclR_C"/>
    <property type="match status" value="1"/>
</dbReference>
<dbReference type="PANTHER" id="PTHR30136">
    <property type="entry name" value="HELIX-TURN-HELIX TRANSCRIPTIONAL REGULATOR, ICLR FAMILY"/>
    <property type="match status" value="1"/>
</dbReference>
<dbReference type="InterPro" id="IPR014757">
    <property type="entry name" value="Tscrpt_reg_IclR_C"/>
</dbReference>
<feature type="signal peptide" evidence="7">
    <location>
        <begin position="1"/>
        <end position="25"/>
    </location>
</feature>
<dbReference type="AlphaFoldDB" id="A0A4R1HQS1"/>
<dbReference type="GO" id="GO:0003700">
    <property type="term" value="F:DNA-binding transcription factor activity"/>
    <property type="evidence" value="ECO:0007669"/>
    <property type="project" value="TreeGrafter"/>
</dbReference>
<dbReference type="GO" id="GO:0003677">
    <property type="term" value="F:DNA binding"/>
    <property type="evidence" value="ECO:0007669"/>
    <property type="project" value="UniProtKB-KW"/>
</dbReference>
<name>A0A4R1HQS1_PSEEN</name>
<evidence type="ECO:0000256" key="2">
    <source>
        <dbReference type="ARBA" id="ARBA00023015"/>
    </source>
</evidence>
<keyword evidence="11" id="KW-1185">Reference proteome</keyword>
<keyword evidence="1" id="KW-0319">Glycerol metabolism</keyword>
<keyword evidence="3" id="KW-0238">DNA-binding</keyword>
<feature type="domain" description="IclR-ED" evidence="9">
    <location>
        <begin position="66"/>
        <end position="252"/>
    </location>
</feature>
<evidence type="ECO:0000313" key="11">
    <source>
        <dbReference type="Proteomes" id="UP000295560"/>
    </source>
</evidence>
<sequence>MPVPALRRGLAVLRLLAAHPGPMPATTIATALDLPRSTVYHLLTELETAGFVVHLPDQQRYGLGMSAFEIGSAYLRHDPLEKLAGPLLRRLVERVGHDAHLGVLHGRELLYLLRERPGRPEGLVTAVGVRLPAHLTASGRAVLAGTPRDQLRALLSTGAPLERRTGRGPASLSALHTVLAAERRRGWACEDGEVSPGFASVAHAVHGPDGTAVASVSVTFRHLCDPPCGQSWPELAGRVRRTSSEISRRLGGSPVR</sequence>
<comment type="caution">
    <text evidence="10">The sequence shown here is derived from an EMBL/GenBank/DDBJ whole genome shotgun (WGS) entry which is preliminary data.</text>
</comment>
<evidence type="ECO:0000259" key="9">
    <source>
        <dbReference type="PROSITE" id="PS51078"/>
    </source>
</evidence>
<dbReference type="SMART" id="SM00346">
    <property type="entry name" value="HTH_ICLR"/>
    <property type="match status" value="1"/>
</dbReference>
<gene>
    <name evidence="10" type="ORF">EV378_0250</name>
</gene>